<feature type="region of interest" description="Disordered" evidence="4">
    <location>
        <begin position="529"/>
        <end position="587"/>
    </location>
</feature>
<feature type="region of interest" description="Disordered" evidence="4">
    <location>
        <begin position="929"/>
        <end position="951"/>
    </location>
</feature>
<sequence>MLRRSLYAAILQSRALHVALPALSSVPNSLLRPLGSSNAASFHAPAAAGTAGVADGHAVGASRWAPGSSSAAAAQLAAAAGGTSSCPNKTLLRSFVPFLSSCYNSSSSSSSWLSWLGFAAAGLVAQGSVLAHADAAAGPHDPVWAAALSSAELAVAEAFQEALLDYDRAAAQQQQQQQQQQDTSTAAAPPNTSSSNRPQQPQVELQGHLLSVAIPILPNADVAGLVGLIEEGLDALAAASSSSSSSSSSTSSRLLGTSRVVQWESSRTVRQPPHAAPGSSSSSREELRVQVMVPLQHGSPHEDSSSSSGSSSSSVLGYGRLSVVKPGSPFTGDELALLARLVAAANRPGGPGRGGDSLLRPGWRSGSSSSRHPFSGRSSDPLSASPLARLFGGLVAGLAGDLIGGMAGDAAGDVAGGLAGDVAGDLAGDVAGDLAGDLTGYSADDLVGDLANDIAGAMKSELQRSWKTLLDDLGGGSGSSDNFGSGSSSSSSSGRFSSLEELEEHIEAQLRELAPPELLTWLQQFEQQARQQQQQQHQHQQDFPRSSSSSSSESSRYGGSNGHGPPPPATQQAQAPPQQLQPWQQPAARAAVQQLQQLGAQVYLPSAAALASQQQDGTAAAAAGDDGGGGECGWGSLAGYESQKQALEDYLLLPLKHPEVFEHVASRTRKTAQPGGSRPRAVLFEGPPGTGKTSSARVLSSRVALPLVYVPLEGLTSKWYGESEQNMAKLFKACEALGGCVIFLDELDSLAGSRERPDMHEASRRLLGVLLREIDGFDNISVAGGSSSSSSSSSSSGAGSGGAGGGFGQQQQQQRGAASRRSVLIGATNRWQDLDAALLSRFDLSIHFGLPDEACRAAILQQYAQHLPADALGRIAAQTQGFAGRDLRDVCEQTERQWASRIIRGQVDEAQLPGEADYLAAVQQRRQGAGGGGGSAGRQAPWLDGGQVLQM</sequence>
<comment type="similarity">
    <text evidence="1">Belongs to the AAA ATPase family.</text>
</comment>
<feature type="compositionally biased region" description="Low complexity" evidence="4">
    <location>
        <begin position="170"/>
        <end position="196"/>
    </location>
</feature>
<feature type="compositionally biased region" description="Low complexity" evidence="4">
    <location>
        <begin position="356"/>
        <end position="379"/>
    </location>
</feature>
<reference evidence="6 7" key="1">
    <citation type="submission" date="2016-10" db="EMBL/GenBank/DDBJ databases">
        <authorList>
            <person name="Cai Z."/>
        </authorList>
    </citation>
    <scope>NUCLEOTIDE SEQUENCE [LARGE SCALE GENOMIC DNA]</scope>
</reference>
<dbReference type="Pfam" id="PF00004">
    <property type="entry name" value="AAA"/>
    <property type="match status" value="1"/>
</dbReference>
<dbReference type="InterPro" id="IPR050221">
    <property type="entry name" value="26S_Proteasome_ATPase"/>
</dbReference>
<dbReference type="CDD" id="cd19481">
    <property type="entry name" value="RecA-like_protease"/>
    <property type="match status" value="1"/>
</dbReference>
<dbReference type="SMART" id="SM00382">
    <property type="entry name" value="AAA"/>
    <property type="match status" value="1"/>
</dbReference>
<feature type="compositionally biased region" description="Low complexity" evidence="4">
    <location>
        <begin position="570"/>
        <end position="587"/>
    </location>
</feature>
<evidence type="ECO:0000313" key="6">
    <source>
        <dbReference type="EMBL" id="SZX60648.1"/>
    </source>
</evidence>
<dbReference type="GO" id="GO:0005524">
    <property type="term" value="F:ATP binding"/>
    <property type="evidence" value="ECO:0007669"/>
    <property type="project" value="UniProtKB-KW"/>
</dbReference>
<feature type="compositionally biased region" description="Low complexity" evidence="4">
    <location>
        <begin position="479"/>
        <end position="497"/>
    </location>
</feature>
<dbReference type="STRING" id="3088.A0A383V4W4"/>
<feature type="compositionally biased region" description="Low complexity" evidence="4">
    <location>
        <begin position="784"/>
        <end position="797"/>
    </location>
</feature>
<dbReference type="Gene3D" id="3.40.50.300">
    <property type="entry name" value="P-loop containing nucleotide triphosphate hydrolases"/>
    <property type="match status" value="1"/>
</dbReference>
<protein>
    <recommendedName>
        <fullName evidence="5">AAA+ ATPase domain-containing protein</fullName>
    </recommendedName>
</protein>
<evidence type="ECO:0000256" key="2">
    <source>
        <dbReference type="ARBA" id="ARBA00022741"/>
    </source>
</evidence>
<keyword evidence="7" id="KW-1185">Reference proteome</keyword>
<evidence type="ECO:0000256" key="4">
    <source>
        <dbReference type="SAM" id="MobiDB-lite"/>
    </source>
</evidence>
<evidence type="ECO:0000256" key="1">
    <source>
        <dbReference type="ARBA" id="ARBA00006914"/>
    </source>
</evidence>
<accession>A0A383V4W4</accession>
<dbReference type="GO" id="GO:0016887">
    <property type="term" value="F:ATP hydrolysis activity"/>
    <property type="evidence" value="ECO:0007669"/>
    <property type="project" value="InterPro"/>
</dbReference>
<feature type="region of interest" description="Disordered" evidence="4">
    <location>
        <begin position="346"/>
        <end position="380"/>
    </location>
</feature>
<feature type="region of interest" description="Disordered" evidence="4">
    <location>
        <begin position="667"/>
        <end position="689"/>
    </location>
</feature>
<keyword evidence="3" id="KW-0067">ATP-binding</keyword>
<feature type="domain" description="AAA+ ATPase" evidence="5">
    <location>
        <begin position="678"/>
        <end position="852"/>
    </location>
</feature>
<dbReference type="InterPro" id="IPR003959">
    <property type="entry name" value="ATPase_AAA_core"/>
</dbReference>
<gene>
    <name evidence="6" type="ORF">BQ4739_LOCUS1177</name>
</gene>
<feature type="region of interest" description="Disordered" evidence="4">
    <location>
        <begin position="478"/>
        <end position="500"/>
    </location>
</feature>
<evidence type="ECO:0000259" key="5">
    <source>
        <dbReference type="SMART" id="SM00382"/>
    </source>
</evidence>
<feature type="compositionally biased region" description="Low complexity" evidence="4">
    <location>
        <begin position="546"/>
        <end position="555"/>
    </location>
</feature>
<dbReference type="InterPro" id="IPR027417">
    <property type="entry name" value="P-loop_NTPase"/>
</dbReference>
<dbReference type="Proteomes" id="UP000256970">
    <property type="component" value="Unassembled WGS sequence"/>
</dbReference>
<feature type="region of interest" description="Disordered" evidence="4">
    <location>
        <begin position="170"/>
        <end position="201"/>
    </location>
</feature>
<dbReference type="PANTHER" id="PTHR23073">
    <property type="entry name" value="26S PROTEASOME REGULATORY SUBUNIT"/>
    <property type="match status" value="1"/>
</dbReference>
<organism evidence="6 7">
    <name type="scientific">Tetradesmus obliquus</name>
    <name type="common">Green alga</name>
    <name type="synonym">Acutodesmus obliquus</name>
    <dbReference type="NCBI Taxonomy" id="3088"/>
    <lineage>
        <taxon>Eukaryota</taxon>
        <taxon>Viridiplantae</taxon>
        <taxon>Chlorophyta</taxon>
        <taxon>core chlorophytes</taxon>
        <taxon>Chlorophyceae</taxon>
        <taxon>CS clade</taxon>
        <taxon>Sphaeropleales</taxon>
        <taxon>Scenedesmaceae</taxon>
        <taxon>Tetradesmus</taxon>
    </lineage>
</organism>
<keyword evidence="2" id="KW-0547">Nucleotide-binding</keyword>
<name>A0A383V4W4_TETOB</name>
<dbReference type="AlphaFoldDB" id="A0A383V4W4"/>
<dbReference type="InterPro" id="IPR003593">
    <property type="entry name" value="AAA+_ATPase"/>
</dbReference>
<evidence type="ECO:0000313" key="7">
    <source>
        <dbReference type="Proteomes" id="UP000256970"/>
    </source>
</evidence>
<feature type="compositionally biased region" description="Low complexity" evidence="4">
    <location>
        <begin position="529"/>
        <end position="538"/>
    </location>
</feature>
<proteinExistence type="inferred from homology"/>
<feature type="compositionally biased region" description="Gly residues" evidence="4">
    <location>
        <begin position="798"/>
        <end position="808"/>
    </location>
</feature>
<feature type="region of interest" description="Disordered" evidence="4">
    <location>
        <begin position="784"/>
        <end position="813"/>
    </location>
</feature>
<dbReference type="SUPFAM" id="SSF52540">
    <property type="entry name" value="P-loop containing nucleoside triphosphate hydrolases"/>
    <property type="match status" value="1"/>
</dbReference>
<feature type="region of interest" description="Disordered" evidence="4">
    <location>
        <begin position="263"/>
        <end position="286"/>
    </location>
</feature>
<evidence type="ECO:0000256" key="3">
    <source>
        <dbReference type="ARBA" id="ARBA00022840"/>
    </source>
</evidence>
<dbReference type="EMBL" id="FNXT01000086">
    <property type="protein sequence ID" value="SZX60648.1"/>
    <property type="molecule type" value="Genomic_DNA"/>
</dbReference>